<feature type="region of interest" description="Disordered" evidence="5">
    <location>
        <begin position="212"/>
        <end position="234"/>
    </location>
</feature>
<evidence type="ECO:0000256" key="5">
    <source>
        <dbReference type="SAM" id="MobiDB-lite"/>
    </source>
</evidence>
<evidence type="ECO:0000313" key="6">
    <source>
        <dbReference type="EMBL" id="PHJ18865.1"/>
    </source>
</evidence>
<evidence type="ECO:0000256" key="1">
    <source>
        <dbReference type="ARBA" id="ARBA00022490"/>
    </source>
</evidence>
<dbReference type="EMBL" id="MIGC01003829">
    <property type="protein sequence ID" value="PHJ18865.1"/>
    <property type="molecule type" value="Genomic_DNA"/>
</dbReference>
<dbReference type="VEuPathDB" id="ToxoDB:CSUI_007305"/>
<keyword evidence="2" id="KW-0396">Initiation factor</keyword>
<name>A0A2C6KQW2_9APIC</name>
<feature type="compositionally biased region" description="Basic and acidic residues" evidence="5">
    <location>
        <begin position="212"/>
        <end position="221"/>
    </location>
</feature>
<keyword evidence="7" id="KW-1185">Reference proteome</keyword>
<gene>
    <name evidence="6" type="ORF">CSUI_007305</name>
</gene>
<reference evidence="6 7" key="1">
    <citation type="journal article" date="2017" name="Int. J. Parasitol.">
        <title>The genome of the protozoan parasite Cystoisospora suis and a reverse vaccinology approach to identify vaccine candidates.</title>
        <authorList>
            <person name="Palmieri N."/>
            <person name="Shrestha A."/>
            <person name="Ruttkowski B."/>
            <person name="Beck T."/>
            <person name="Vogl C."/>
            <person name="Tomley F."/>
            <person name="Blake D.P."/>
            <person name="Joachim A."/>
        </authorList>
    </citation>
    <scope>NUCLEOTIDE SEQUENCE [LARGE SCALE GENOMIC DNA]</scope>
    <source>
        <strain evidence="6 7">Wien I</strain>
    </source>
</reference>
<keyword evidence="3" id="KW-0648">Protein biosynthesis</keyword>
<dbReference type="GO" id="GO:0003743">
    <property type="term" value="F:translation initiation factor activity"/>
    <property type="evidence" value="ECO:0007669"/>
    <property type="project" value="UniProtKB-KW"/>
</dbReference>
<dbReference type="Proteomes" id="UP000221165">
    <property type="component" value="Unassembled WGS sequence"/>
</dbReference>
<dbReference type="InterPro" id="IPR016650">
    <property type="entry name" value="eIF3e"/>
</dbReference>
<feature type="coiled-coil region" evidence="4">
    <location>
        <begin position="79"/>
        <end position="106"/>
    </location>
</feature>
<dbReference type="GO" id="GO:0000502">
    <property type="term" value="C:proteasome complex"/>
    <property type="evidence" value="ECO:0007669"/>
    <property type="project" value="UniProtKB-KW"/>
</dbReference>
<feature type="non-terminal residue" evidence="6">
    <location>
        <position position="341"/>
    </location>
</feature>
<dbReference type="OrthoDB" id="417252at2759"/>
<dbReference type="RefSeq" id="XP_067920570.1">
    <property type="nucleotide sequence ID" value="XM_068067452.1"/>
</dbReference>
<evidence type="ECO:0000313" key="7">
    <source>
        <dbReference type="Proteomes" id="UP000221165"/>
    </source>
</evidence>
<accession>A0A2C6KQW2</accession>
<keyword evidence="6" id="KW-0647">Proteasome</keyword>
<evidence type="ECO:0000256" key="3">
    <source>
        <dbReference type="ARBA" id="ARBA00022917"/>
    </source>
</evidence>
<protein>
    <submittedName>
        <fullName evidence="6">Proteasome pci domain-containing</fullName>
    </submittedName>
</protein>
<proteinExistence type="predicted"/>
<sequence length="341" mass="38322">MVAATSETPANGGDGAPAASSPSSQGGLAMIKRMSPYWDSHMTAPVLDWMVENEMITADESEKLKRELLGEMATTPEGRAVVEEEIRELEKKLTNFNEAIEAYKKEQQKRIGGYPDRKSVVELSEWWTTSAGQSPTPPPLEIGVDALVVQLGKLHYSVREYKKAVQQLQYMLTTLYELLVEGTNIHTRMACYWGVCASIILLHQQGECRGTAEEGEKKEEELIQQLDGEDEEGNASEEIARKAAVVEAHGAAQCILKLGDILDQISAASNNKKDQQGNQISLPPSLASLSMNREEQLLHRSWLLHWAIWPLFRYYFLVVHTKQFVPRNQAWSSLIEWMLHE</sequence>
<keyword evidence="4" id="KW-0175">Coiled coil</keyword>
<keyword evidence="1" id="KW-0963">Cytoplasm</keyword>
<dbReference type="GO" id="GO:0005852">
    <property type="term" value="C:eukaryotic translation initiation factor 3 complex"/>
    <property type="evidence" value="ECO:0007669"/>
    <property type="project" value="InterPro"/>
</dbReference>
<feature type="compositionally biased region" description="Low complexity" evidence="5">
    <location>
        <begin position="16"/>
        <end position="27"/>
    </location>
</feature>
<evidence type="ECO:0000256" key="4">
    <source>
        <dbReference type="SAM" id="Coils"/>
    </source>
</evidence>
<evidence type="ECO:0000256" key="2">
    <source>
        <dbReference type="ARBA" id="ARBA00022540"/>
    </source>
</evidence>
<comment type="caution">
    <text evidence="6">The sequence shown here is derived from an EMBL/GenBank/DDBJ whole genome shotgun (WGS) entry which is preliminary data.</text>
</comment>
<feature type="region of interest" description="Disordered" evidence="5">
    <location>
        <begin position="1"/>
        <end position="27"/>
    </location>
</feature>
<organism evidence="6 7">
    <name type="scientific">Cystoisospora suis</name>
    <dbReference type="NCBI Taxonomy" id="483139"/>
    <lineage>
        <taxon>Eukaryota</taxon>
        <taxon>Sar</taxon>
        <taxon>Alveolata</taxon>
        <taxon>Apicomplexa</taxon>
        <taxon>Conoidasida</taxon>
        <taxon>Coccidia</taxon>
        <taxon>Eucoccidiorida</taxon>
        <taxon>Eimeriorina</taxon>
        <taxon>Sarcocystidae</taxon>
        <taxon>Cystoisospora</taxon>
    </lineage>
</organism>
<dbReference type="GeneID" id="94430663"/>
<dbReference type="AlphaFoldDB" id="A0A2C6KQW2"/>
<dbReference type="PANTHER" id="PTHR10317">
    <property type="entry name" value="EUKARYOTIC TRANSLATION INITIATION FACTOR 3 SUBUNIT E"/>
    <property type="match status" value="1"/>
</dbReference>